<reference evidence="1 2" key="1">
    <citation type="submission" date="2007-04" db="EMBL/GenBank/DDBJ databases">
        <title>Complete sequence of Pyrobaculum arsenaticum DSM 13514.</title>
        <authorList>
            <consortium name="US DOE Joint Genome Institute"/>
            <person name="Copeland A."/>
            <person name="Lucas S."/>
            <person name="Lapidus A."/>
            <person name="Barry K."/>
            <person name="Glavina del Rio T."/>
            <person name="Dalin E."/>
            <person name="Tice H."/>
            <person name="Pitluck S."/>
            <person name="Chain P."/>
            <person name="Malfatti S."/>
            <person name="Shin M."/>
            <person name="Vergez L."/>
            <person name="Schmutz J."/>
            <person name="Larimer F."/>
            <person name="Land M."/>
            <person name="Hauser L."/>
            <person name="Kyrpides N."/>
            <person name="Mikhailova N."/>
            <person name="Cozen A.E."/>
            <person name="Fitz-Gibbon S.T."/>
            <person name="House C.H."/>
            <person name="Saltikov C."/>
            <person name="Lowe T.M."/>
            <person name="Richardson P."/>
        </authorList>
    </citation>
    <scope>NUCLEOTIDE SEQUENCE [LARGE SCALE GENOMIC DNA]</scope>
    <source>
        <strain evidence="2">ATCC 700994 / DSM 13514 / JCM 11321 / PZ6</strain>
    </source>
</reference>
<evidence type="ECO:0000313" key="2">
    <source>
        <dbReference type="Proteomes" id="UP000001567"/>
    </source>
</evidence>
<dbReference type="PhylomeDB" id="A4WMT9"/>
<dbReference type="Gene3D" id="3.20.20.105">
    <property type="entry name" value="Queuine tRNA-ribosyltransferase-like"/>
    <property type="match status" value="1"/>
</dbReference>
<dbReference type="EMBL" id="CP000660">
    <property type="protein sequence ID" value="ABP51706.1"/>
    <property type="molecule type" value="Genomic_DNA"/>
</dbReference>
<dbReference type="KEGG" id="pas:Pars_2160"/>
<dbReference type="Proteomes" id="UP000001567">
    <property type="component" value="Chromosome"/>
</dbReference>
<evidence type="ECO:0008006" key="3">
    <source>
        <dbReference type="Google" id="ProtNLM"/>
    </source>
</evidence>
<organism evidence="1 2">
    <name type="scientific">Pyrobaculum arsenaticum (strain DSM 13514 / JCM 11321 / PZ6)</name>
    <dbReference type="NCBI Taxonomy" id="340102"/>
    <lineage>
        <taxon>Archaea</taxon>
        <taxon>Thermoproteota</taxon>
        <taxon>Thermoprotei</taxon>
        <taxon>Thermoproteales</taxon>
        <taxon>Thermoproteaceae</taxon>
        <taxon>Pyrobaculum</taxon>
    </lineage>
</organism>
<proteinExistence type="predicted"/>
<evidence type="ECO:0000313" key="1">
    <source>
        <dbReference type="EMBL" id="ABP51706.1"/>
    </source>
</evidence>
<dbReference type="SUPFAM" id="SSF51713">
    <property type="entry name" value="tRNA-guanine transglycosylase"/>
    <property type="match status" value="1"/>
</dbReference>
<accession>A4WMT9</accession>
<protein>
    <recommendedName>
        <fullName evidence="3">tRNA-ribosyltransferase</fullName>
    </recommendedName>
</protein>
<dbReference type="InterPro" id="IPR036511">
    <property type="entry name" value="TGT-like_sf"/>
</dbReference>
<dbReference type="STRING" id="340102.Pars_2160"/>
<sequence length="318" mass="35633">MKSQGLFYKSISQNKVKIVLGSSLNAIPKPWLYFDVPAVMVNALEIRGDPRVVLQYEGELWIDSGGYQILKKGLSVDLEKIAEIYRRVDAQLYLSLDVPPSPQDPPDVAEKKFEKSYSNWEKLRKMVGDSVIPVLHVYKDVGLFRRYLARYLDAPALAIGAAVPYVLITKGAPRGSRELALKLIAEVRAQYKGPIHILGMGSPSVTPILAVMRIDSTDSATWRLKAAYGKVVLPGGGERHVTSRSVNFGRAKPKYGELEELYNFLQATGFPALDDFYSRIKTSFEYRALVNAWVVLKSWAEPPRPKSFKTLYQLAVSH</sequence>
<dbReference type="GO" id="GO:0006400">
    <property type="term" value="P:tRNA modification"/>
    <property type="evidence" value="ECO:0007669"/>
    <property type="project" value="InterPro"/>
</dbReference>
<gene>
    <name evidence="1" type="ordered locus">Pars_2160</name>
</gene>
<dbReference type="AlphaFoldDB" id="A4WMT9"/>
<dbReference type="HOGENOM" id="CLU_873238_0_0_2"/>
<name>A4WMT9_PYRAR</name>